<gene>
    <name evidence="2" type="ORF">ACFOUW_37250</name>
</gene>
<name>A0ABV7YR53_9ACTN</name>
<evidence type="ECO:0000313" key="3">
    <source>
        <dbReference type="Proteomes" id="UP001595699"/>
    </source>
</evidence>
<protein>
    <submittedName>
        <fullName evidence="2">Uncharacterized protein</fullName>
    </submittedName>
</protein>
<dbReference type="EMBL" id="JBHRZH010000055">
    <property type="protein sequence ID" value="MFC3766524.1"/>
    <property type="molecule type" value="Genomic_DNA"/>
</dbReference>
<dbReference type="RefSeq" id="WP_372442354.1">
    <property type="nucleotide sequence ID" value="NZ_JBHRZH010000055.1"/>
</dbReference>
<comment type="caution">
    <text evidence="2">The sequence shown here is derived from an EMBL/GenBank/DDBJ whole genome shotgun (WGS) entry which is preliminary data.</text>
</comment>
<dbReference type="Proteomes" id="UP001595699">
    <property type="component" value="Unassembled WGS sequence"/>
</dbReference>
<accession>A0ABV7YR53</accession>
<evidence type="ECO:0000256" key="1">
    <source>
        <dbReference type="SAM" id="MobiDB-lite"/>
    </source>
</evidence>
<organism evidence="2 3">
    <name type="scientific">Tenggerimyces flavus</name>
    <dbReference type="NCBI Taxonomy" id="1708749"/>
    <lineage>
        <taxon>Bacteria</taxon>
        <taxon>Bacillati</taxon>
        <taxon>Actinomycetota</taxon>
        <taxon>Actinomycetes</taxon>
        <taxon>Propionibacteriales</taxon>
        <taxon>Nocardioidaceae</taxon>
        <taxon>Tenggerimyces</taxon>
    </lineage>
</organism>
<evidence type="ECO:0000313" key="2">
    <source>
        <dbReference type="EMBL" id="MFC3766524.1"/>
    </source>
</evidence>
<sequence length="50" mass="5724">MGGNRRLKRVFYQSAICALNHDPTSKTFYARNARRARPTDKRSSRSPDVA</sequence>
<keyword evidence="3" id="KW-1185">Reference proteome</keyword>
<reference evidence="3" key="1">
    <citation type="journal article" date="2019" name="Int. J. Syst. Evol. Microbiol.">
        <title>The Global Catalogue of Microorganisms (GCM) 10K type strain sequencing project: providing services to taxonomists for standard genome sequencing and annotation.</title>
        <authorList>
            <consortium name="The Broad Institute Genomics Platform"/>
            <consortium name="The Broad Institute Genome Sequencing Center for Infectious Disease"/>
            <person name="Wu L."/>
            <person name="Ma J."/>
        </authorList>
    </citation>
    <scope>NUCLEOTIDE SEQUENCE [LARGE SCALE GENOMIC DNA]</scope>
    <source>
        <strain evidence="3">CGMCC 4.7241</strain>
    </source>
</reference>
<feature type="compositionally biased region" description="Basic and acidic residues" evidence="1">
    <location>
        <begin position="37"/>
        <end position="50"/>
    </location>
</feature>
<feature type="region of interest" description="Disordered" evidence="1">
    <location>
        <begin position="26"/>
        <end position="50"/>
    </location>
</feature>
<proteinExistence type="predicted"/>